<organism evidence="2 4">
    <name type="scientific">Trichinella pseudospiralis</name>
    <name type="common">Parasitic roundworm</name>
    <dbReference type="NCBI Taxonomy" id="6337"/>
    <lineage>
        <taxon>Eukaryota</taxon>
        <taxon>Metazoa</taxon>
        <taxon>Ecdysozoa</taxon>
        <taxon>Nematoda</taxon>
        <taxon>Enoplea</taxon>
        <taxon>Dorylaimia</taxon>
        <taxon>Trichinellida</taxon>
        <taxon>Trichinellidae</taxon>
        <taxon>Trichinella</taxon>
    </lineage>
</organism>
<protein>
    <submittedName>
        <fullName evidence="2">Uncharacterized protein</fullName>
    </submittedName>
</protein>
<dbReference type="EMBL" id="JYDT01000212">
    <property type="protein sequence ID" value="KRY81649.1"/>
    <property type="molecule type" value="Genomic_DNA"/>
</dbReference>
<reference evidence="3 4" key="1">
    <citation type="submission" date="2015-01" db="EMBL/GenBank/DDBJ databases">
        <title>Evolution of Trichinella species and genotypes.</title>
        <authorList>
            <person name="Korhonen P.K."/>
            <person name="Edoardo P."/>
            <person name="Giuseppe L.R."/>
            <person name="Gasser R.B."/>
        </authorList>
    </citation>
    <scope>NUCLEOTIDE SEQUENCE [LARGE SCALE GENOMIC DNA]</scope>
    <source>
        <strain evidence="1">ISS141</strain>
        <strain evidence="2">ISS470</strain>
    </source>
</reference>
<evidence type="ECO:0000313" key="2">
    <source>
        <dbReference type="EMBL" id="KRY81649.1"/>
    </source>
</evidence>
<dbReference type="AlphaFoldDB" id="A0A0V1F738"/>
<keyword evidence="4" id="KW-1185">Reference proteome</keyword>
<dbReference type="Proteomes" id="UP000054995">
    <property type="component" value="Unassembled WGS sequence"/>
</dbReference>
<evidence type="ECO:0000313" key="3">
    <source>
        <dbReference type="Proteomes" id="UP000054815"/>
    </source>
</evidence>
<accession>A0A0V1F738</accession>
<gene>
    <name evidence="2" type="ORF">T4D_15248</name>
    <name evidence="1" type="ORF">T4E_2163</name>
</gene>
<evidence type="ECO:0000313" key="1">
    <source>
        <dbReference type="EMBL" id="KRX86391.1"/>
    </source>
</evidence>
<evidence type="ECO:0000313" key="4">
    <source>
        <dbReference type="Proteomes" id="UP000054995"/>
    </source>
</evidence>
<dbReference type="Proteomes" id="UP000054815">
    <property type="component" value="Unassembled WGS sequence"/>
</dbReference>
<proteinExistence type="predicted"/>
<comment type="caution">
    <text evidence="2">The sequence shown here is derived from an EMBL/GenBank/DDBJ whole genome shotgun (WGS) entry which is preliminary data.</text>
</comment>
<name>A0A0V1F738_TRIPS</name>
<sequence>MLKRWSVQKTKKIVTLCVDDGIQDSVVNLRKPACQ</sequence>
<dbReference type="EMBL" id="JYDU01000385">
    <property type="protein sequence ID" value="KRX86391.1"/>
    <property type="molecule type" value="Genomic_DNA"/>
</dbReference>